<reference evidence="2" key="1">
    <citation type="submission" date="2015-07" db="EMBL/GenBank/DDBJ databases">
        <title>Nocardia seriolae U-1 whole genome shotgun sequence.</title>
        <authorList>
            <person name="Imajoh M."/>
            <person name="Fukumoto Y."/>
            <person name="Sukeda M."/>
            <person name="Yamane J."/>
            <person name="Yamasaki K."/>
            <person name="Shimizu M."/>
            <person name="Ohnishi K."/>
            <person name="Oshima S."/>
        </authorList>
    </citation>
    <scope>NUCLEOTIDE SEQUENCE [LARGE SCALE GENOMIC DNA]</scope>
    <source>
        <strain evidence="2">U-1</strain>
    </source>
</reference>
<dbReference type="EMBL" id="BBYQ01000106">
    <property type="protein sequence ID" value="GAP31178.1"/>
    <property type="molecule type" value="Genomic_DNA"/>
</dbReference>
<protein>
    <submittedName>
        <fullName evidence="1">Fructokinase</fullName>
    </submittedName>
</protein>
<name>A0ABC9Z241_9NOCA</name>
<proteinExistence type="predicted"/>
<dbReference type="Proteomes" id="UP000037179">
    <property type="component" value="Unassembled WGS sequence"/>
</dbReference>
<evidence type="ECO:0000313" key="2">
    <source>
        <dbReference type="Proteomes" id="UP000037179"/>
    </source>
</evidence>
<evidence type="ECO:0000313" key="1">
    <source>
        <dbReference type="EMBL" id="GAP31178.1"/>
    </source>
</evidence>
<reference evidence="1 2" key="2">
    <citation type="journal article" date="2016" name="Genome Announc.">
        <title>Draft Genome Sequence of Erythromycin- and Oxytetracycline-Sensitive Nocardia seriolae Strain U-1 (NBRC 110359).</title>
        <authorList>
            <person name="Imajoh M."/>
            <person name="Sukeda M."/>
            <person name="Shimizu M."/>
            <person name="Yamane J."/>
            <person name="Ohnishi K."/>
            <person name="Oshima S."/>
        </authorList>
    </citation>
    <scope>NUCLEOTIDE SEQUENCE [LARGE SCALE GENOMIC DNA]</scope>
    <source>
        <strain evidence="1 2">U-1</strain>
    </source>
</reference>
<keyword evidence="2" id="KW-1185">Reference proteome</keyword>
<sequence>MLPPGLPGTDAPGLVVTGTVLVTLAAGFDELAVAVDFSESPEQLATNATIGAISTTATRVAACRRERPRHSARADIQSS</sequence>
<dbReference type="AlphaFoldDB" id="A0ABC9Z241"/>
<comment type="caution">
    <text evidence="1">The sequence shown here is derived from an EMBL/GenBank/DDBJ whole genome shotgun (WGS) entry which is preliminary data.</text>
</comment>
<organism evidence="1 2">
    <name type="scientific">Nocardia seriolae</name>
    <dbReference type="NCBI Taxonomy" id="37332"/>
    <lineage>
        <taxon>Bacteria</taxon>
        <taxon>Bacillati</taxon>
        <taxon>Actinomycetota</taxon>
        <taxon>Actinomycetes</taxon>
        <taxon>Mycobacteriales</taxon>
        <taxon>Nocardiaceae</taxon>
        <taxon>Nocardia</taxon>
    </lineage>
</organism>
<gene>
    <name evidence="1" type="ORF">NSK11_contig00106-0006</name>
</gene>
<accession>A0ABC9Z241</accession>